<keyword evidence="2" id="KW-0378">Hydrolase</keyword>
<dbReference type="InterPro" id="IPR014782">
    <property type="entry name" value="Peptidase_M1_dom"/>
</dbReference>
<gene>
    <name evidence="2" type="ORF">ACFOW1_12390</name>
</gene>
<dbReference type="InterPro" id="IPR034015">
    <property type="entry name" value="M1_LTA4H"/>
</dbReference>
<dbReference type="CDD" id="cd09604">
    <property type="entry name" value="M1_APN_like"/>
    <property type="match status" value="1"/>
</dbReference>
<dbReference type="GO" id="GO:0004177">
    <property type="term" value="F:aminopeptidase activity"/>
    <property type="evidence" value="ECO:0007669"/>
    <property type="project" value="UniProtKB-KW"/>
</dbReference>
<evidence type="ECO:0000259" key="1">
    <source>
        <dbReference type="Pfam" id="PF01433"/>
    </source>
</evidence>
<evidence type="ECO:0000313" key="3">
    <source>
        <dbReference type="Proteomes" id="UP001595906"/>
    </source>
</evidence>
<dbReference type="InterPro" id="IPR027268">
    <property type="entry name" value="Peptidase_M4/M1_CTD_sf"/>
</dbReference>
<dbReference type="Pfam" id="PF01433">
    <property type="entry name" value="Peptidase_M1"/>
    <property type="match status" value="1"/>
</dbReference>
<keyword evidence="3" id="KW-1185">Reference proteome</keyword>
<protein>
    <submittedName>
        <fullName evidence="2">M1 family metallopeptidase</fullName>
        <ecNumber evidence="2">3.4.11.-</ecNumber>
    </submittedName>
</protein>
<keyword evidence="2" id="KW-0645">Protease</keyword>
<dbReference type="Gene3D" id="1.10.390.10">
    <property type="entry name" value="Neutral Protease Domain 2"/>
    <property type="match status" value="1"/>
</dbReference>
<feature type="domain" description="Peptidase M1 membrane alanine aminopeptidase" evidence="1">
    <location>
        <begin position="320"/>
        <end position="516"/>
    </location>
</feature>
<name>A0ABV8PX55_9BACT</name>
<sequence>MKKLLMMCLLLQAKGFAQSTYWQQDVQYKIDVALNDQDKVLTASETIVYKNNSPETLNFIWFHIWPNAYKNINTALFQQLSTDEERKKKLEKISFGYIDGLSFTINGKPATIEAHPNPTYIDIIKLVLLEPLKPGESITIATPFKVQLPSYFSRSGFADNEIMACQWYPKPAVFDKDGWHEFPYLDYGEFYSEYGTYKVNITVPTDYVVGATGVLQTASELNQYKTLGRANALIRNNKPQLYKADNTAATKTLTYVQDNVPDFGWFADKDLVIQYDTVQLASGKIVDAFSYYHNKKNTLWVNSIDYIKDGTRKYSEWIGEYAYPVVQAIEGPKNNSSGGMEYPTITLITSPDAKKETLDGVIAHEVGHNWFMSMLGSNERAHTWQDEGLNSYFQFRYEAEKYRINSIFGSSLPPALKEKNADDFLAAIYMGLSRIPMEPAIETPADKFANSQDYGLVSYVKAALWMYIIEASTSREVVDRAFHIYFDKWKFKHPQPSDLKAAFEEASGKKMNNLFDLLNKTGSFQ</sequence>
<organism evidence="2 3">
    <name type="scientific">Parasediminibacterium paludis</name>
    <dbReference type="NCBI Taxonomy" id="908966"/>
    <lineage>
        <taxon>Bacteria</taxon>
        <taxon>Pseudomonadati</taxon>
        <taxon>Bacteroidota</taxon>
        <taxon>Chitinophagia</taxon>
        <taxon>Chitinophagales</taxon>
        <taxon>Chitinophagaceae</taxon>
        <taxon>Parasediminibacterium</taxon>
    </lineage>
</organism>
<proteinExistence type="predicted"/>
<accession>A0ABV8PX55</accession>
<dbReference type="RefSeq" id="WP_379014651.1">
    <property type="nucleotide sequence ID" value="NZ_JBHSDC010000024.1"/>
</dbReference>
<dbReference type="EMBL" id="JBHSDC010000024">
    <property type="protein sequence ID" value="MFC4232693.1"/>
    <property type="molecule type" value="Genomic_DNA"/>
</dbReference>
<dbReference type="EC" id="3.4.11.-" evidence="2"/>
<dbReference type="Proteomes" id="UP001595906">
    <property type="component" value="Unassembled WGS sequence"/>
</dbReference>
<evidence type="ECO:0000313" key="2">
    <source>
        <dbReference type="EMBL" id="MFC4232693.1"/>
    </source>
</evidence>
<dbReference type="PANTHER" id="PTHR45726">
    <property type="entry name" value="LEUKOTRIENE A-4 HYDROLASE"/>
    <property type="match status" value="1"/>
</dbReference>
<dbReference type="PANTHER" id="PTHR45726:SF3">
    <property type="entry name" value="LEUKOTRIENE A-4 HYDROLASE"/>
    <property type="match status" value="1"/>
</dbReference>
<keyword evidence="2" id="KW-0031">Aminopeptidase</keyword>
<comment type="caution">
    <text evidence="2">The sequence shown here is derived from an EMBL/GenBank/DDBJ whole genome shotgun (WGS) entry which is preliminary data.</text>
</comment>
<dbReference type="SUPFAM" id="SSF55486">
    <property type="entry name" value="Metalloproteases ('zincins'), catalytic domain"/>
    <property type="match status" value="1"/>
</dbReference>
<reference evidence="3" key="1">
    <citation type="journal article" date="2019" name="Int. J. Syst. Evol. Microbiol.">
        <title>The Global Catalogue of Microorganisms (GCM) 10K type strain sequencing project: providing services to taxonomists for standard genome sequencing and annotation.</title>
        <authorList>
            <consortium name="The Broad Institute Genomics Platform"/>
            <consortium name="The Broad Institute Genome Sequencing Center for Infectious Disease"/>
            <person name="Wu L."/>
            <person name="Ma J."/>
        </authorList>
    </citation>
    <scope>NUCLEOTIDE SEQUENCE [LARGE SCALE GENOMIC DNA]</scope>
    <source>
        <strain evidence="3">CECT 8010</strain>
    </source>
</reference>